<dbReference type="RefSeq" id="WP_322468117.1">
    <property type="nucleotide sequence ID" value="NZ_JAXOJX010000082.1"/>
</dbReference>
<dbReference type="PANTHER" id="PTHR13847">
    <property type="entry name" value="SARCOSINE DEHYDROGENASE-RELATED"/>
    <property type="match status" value="1"/>
</dbReference>
<reference evidence="3 4" key="1">
    <citation type="submission" date="2023-11" db="EMBL/GenBank/DDBJ databases">
        <title>Draft genome of Azohydromonas lata strain H1 (DSM1123), a polyhydroxyalkanoate producer.</title>
        <authorList>
            <person name="Traversa D."/>
            <person name="D'Addabbo P."/>
            <person name="Pazzani C."/>
            <person name="Manzari C."/>
            <person name="Chiara M."/>
            <person name="Scrascia M."/>
        </authorList>
    </citation>
    <scope>NUCLEOTIDE SEQUENCE [LARGE SCALE GENOMIC DNA]</scope>
    <source>
        <strain evidence="3 4">H1</strain>
    </source>
</reference>
<dbReference type="Proteomes" id="UP001293718">
    <property type="component" value="Unassembled WGS sequence"/>
</dbReference>
<evidence type="ECO:0000313" key="3">
    <source>
        <dbReference type="EMBL" id="MDZ5460765.1"/>
    </source>
</evidence>
<protein>
    <submittedName>
        <fullName evidence="3">FAD-dependent oxidoreductase</fullName>
        <ecNumber evidence="3">1.-.-.-</ecNumber>
    </submittedName>
</protein>
<evidence type="ECO:0000313" key="4">
    <source>
        <dbReference type="Proteomes" id="UP001293718"/>
    </source>
</evidence>
<proteinExistence type="predicted"/>
<dbReference type="GO" id="GO:0016491">
    <property type="term" value="F:oxidoreductase activity"/>
    <property type="evidence" value="ECO:0007669"/>
    <property type="project" value="UniProtKB-KW"/>
</dbReference>
<feature type="domain" description="FAD dependent oxidoreductase" evidence="2">
    <location>
        <begin position="22"/>
        <end position="362"/>
    </location>
</feature>
<dbReference type="PANTHER" id="PTHR13847:SF287">
    <property type="entry name" value="FAD-DEPENDENT OXIDOREDUCTASE DOMAIN-CONTAINING PROTEIN 1"/>
    <property type="match status" value="1"/>
</dbReference>
<evidence type="ECO:0000259" key="2">
    <source>
        <dbReference type="Pfam" id="PF01266"/>
    </source>
</evidence>
<dbReference type="EC" id="1.-.-.-" evidence="3"/>
<keyword evidence="1 3" id="KW-0560">Oxidoreductase</keyword>
<dbReference type="InterPro" id="IPR036188">
    <property type="entry name" value="FAD/NAD-bd_sf"/>
</dbReference>
<evidence type="ECO:0000256" key="1">
    <source>
        <dbReference type="ARBA" id="ARBA00023002"/>
    </source>
</evidence>
<keyword evidence="4" id="KW-1185">Reference proteome</keyword>
<dbReference type="Gene3D" id="3.50.50.60">
    <property type="entry name" value="FAD/NAD(P)-binding domain"/>
    <property type="match status" value="1"/>
</dbReference>
<dbReference type="Pfam" id="PF01266">
    <property type="entry name" value="DAO"/>
    <property type="match status" value="1"/>
</dbReference>
<dbReference type="SUPFAM" id="SSF51905">
    <property type="entry name" value="FAD/NAD(P)-binding domain"/>
    <property type="match status" value="1"/>
</dbReference>
<sequence length="374" mass="39894">MAEDFAGPAGSSTPTPFQTPFDALIVGGGIAGAAIFHRLARSGRRVLLIEKSRFAQGATGWSSGILNCYHACEKLTALACASFSKFMDLERQGGPAVRRSGALHFVSHAQEKVMRERVQEMRGLVPVEWLAADEGARRFPHIRWNDLAGAVFEPTAGHIDPAEVTRFWIAKARAKGQWALEGVEARGVAQDGGHVVGIYSSMGLLRAHRVILCVGAWSRKLAGAGGLALPGNVFSRSVQCDALADTSFAQEHPAFLDPALGIFGRSDSPGMLRAGMALSDWNIDPDSPIPHSPQQQMAVRDVAGQRFQWGGPIRGAGGWRRFDAFTPDGEAVMAADEKISGLYWATGFSGHGFKIAPAVAARMEALAFDGSNGS</sequence>
<accession>A0ABU5IPE6</accession>
<organism evidence="3 4">
    <name type="scientific">Azohydromonas lata</name>
    <dbReference type="NCBI Taxonomy" id="45677"/>
    <lineage>
        <taxon>Bacteria</taxon>
        <taxon>Pseudomonadati</taxon>
        <taxon>Pseudomonadota</taxon>
        <taxon>Betaproteobacteria</taxon>
        <taxon>Burkholderiales</taxon>
        <taxon>Sphaerotilaceae</taxon>
        <taxon>Azohydromonas</taxon>
    </lineage>
</organism>
<gene>
    <name evidence="3" type="ORF">SM757_29740</name>
</gene>
<dbReference type="Gene3D" id="3.30.9.10">
    <property type="entry name" value="D-Amino Acid Oxidase, subunit A, domain 2"/>
    <property type="match status" value="1"/>
</dbReference>
<name>A0ABU5IPE6_9BURK</name>
<dbReference type="InterPro" id="IPR006076">
    <property type="entry name" value="FAD-dep_OxRdtase"/>
</dbReference>
<dbReference type="EMBL" id="JAXOJX010000082">
    <property type="protein sequence ID" value="MDZ5460765.1"/>
    <property type="molecule type" value="Genomic_DNA"/>
</dbReference>
<comment type="caution">
    <text evidence="3">The sequence shown here is derived from an EMBL/GenBank/DDBJ whole genome shotgun (WGS) entry which is preliminary data.</text>
</comment>